<evidence type="ECO:0000256" key="10">
    <source>
        <dbReference type="ARBA" id="ARBA00023136"/>
    </source>
</evidence>
<dbReference type="Proteomes" id="UP000593765">
    <property type="component" value="Chromosome"/>
</dbReference>
<feature type="domain" description="PAS" evidence="15">
    <location>
        <begin position="155"/>
        <end position="225"/>
    </location>
</feature>
<keyword evidence="10" id="KW-0472">Membrane</keyword>
<keyword evidence="4" id="KW-0812">Transmembrane</keyword>
<evidence type="ECO:0000259" key="15">
    <source>
        <dbReference type="PROSITE" id="PS50112"/>
    </source>
</evidence>
<keyword evidence="9" id="KW-0902">Two-component regulatory system</keyword>
<keyword evidence="7" id="KW-0067">ATP-binding</keyword>
<dbReference type="PROSITE" id="PS50112">
    <property type="entry name" value="PAS"/>
    <property type="match status" value="1"/>
</dbReference>
<keyword evidence="8" id="KW-1133">Transmembrane helix</keyword>
<dbReference type="GO" id="GO:0006355">
    <property type="term" value="P:regulation of DNA-templated transcription"/>
    <property type="evidence" value="ECO:0007669"/>
    <property type="project" value="InterPro"/>
</dbReference>
<dbReference type="InterPro" id="IPR011712">
    <property type="entry name" value="Sig_transdc_His_kin_sub3_dim/P"/>
</dbReference>
<dbReference type="SUPFAM" id="SSF55785">
    <property type="entry name" value="PYP-like sensor domain (PAS domain)"/>
    <property type="match status" value="1"/>
</dbReference>
<dbReference type="Gene3D" id="3.30.565.10">
    <property type="entry name" value="Histidine kinase-like ATPase, C-terminal domain"/>
    <property type="match status" value="1"/>
</dbReference>
<dbReference type="InterPro" id="IPR000700">
    <property type="entry name" value="PAS-assoc_C"/>
</dbReference>
<feature type="region of interest" description="Disordered" evidence="13">
    <location>
        <begin position="1"/>
        <end position="49"/>
    </location>
</feature>
<evidence type="ECO:0000259" key="16">
    <source>
        <dbReference type="PROSITE" id="PS50113"/>
    </source>
</evidence>
<dbReference type="Gene3D" id="1.20.5.1930">
    <property type="match status" value="1"/>
</dbReference>
<evidence type="ECO:0000256" key="11">
    <source>
        <dbReference type="ARBA" id="ARBA00059827"/>
    </source>
</evidence>
<dbReference type="EMBL" id="CP063458">
    <property type="protein sequence ID" value="QOV88960.1"/>
    <property type="molecule type" value="Genomic_DNA"/>
</dbReference>
<dbReference type="InterPro" id="IPR005467">
    <property type="entry name" value="His_kinase_dom"/>
</dbReference>
<dbReference type="KEGG" id="hbs:IPV69_22465"/>
<dbReference type="PANTHER" id="PTHR24421">
    <property type="entry name" value="NITRATE/NITRITE SENSOR PROTEIN NARX-RELATED"/>
    <property type="match status" value="1"/>
</dbReference>
<keyword evidence="5" id="KW-0547">Nucleotide-binding</keyword>
<protein>
    <recommendedName>
        <fullName evidence="12">Sensor protein FixL</fullName>
    </recommendedName>
</protein>
<dbReference type="GO" id="GO:0000155">
    <property type="term" value="F:phosphorelay sensor kinase activity"/>
    <property type="evidence" value="ECO:0007669"/>
    <property type="project" value="InterPro"/>
</dbReference>
<comment type="subcellular location">
    <subcellularLocation>
        <location evidence="1">Cell membrane</location>
        <topology evidence="1">Multi-pass membrane protein</topology>
    </subcellularLocation>
</comment>
<dbReference type="Gene3D" id="3.30.450.20">
    <property type="entry name" value="PAS domain"/>
    <property type="match status" value="1"/>
</dbReference>
<dbReference type="InterPro" id="IPR035965">
    <property type="entry name" value="PAS-like_dom_sf"/>
</dbReference>
<evidence type="ECO:0000256" key="2">
    <source>
        <dbReference type="ARBA" id="ARBA00022475"/>
    </source>
</evidence>
<feature type="region of interest" description="Disordered" evidence="13">
    <location>
        <begin position="97"/>
        <end position="120"/>
    </location>
</feature>
<dbReference type="RefSeq" id="WP_206291971.1">
    <property type="nucleotide sequence ID" value="NZ_CP063458.1"/>
</dbReference>
<dbReference type="SUPFAM" id="SSF55874">
    <property type="entry name" value="ATPase domain of HSP90 chaperone/DNA topoisomerase II/histidine kinase"/>
    <property type="match status" value="1"/>
</dbReference>
<dbReference type="SMART" id="SM00091">
    <property type="entry name" value="PAS"/>
    <property type="match status" value="1"/>
</dbReference>
<dbReference type="Pfam" id="PF07730">
    <property type="entry name" value="HisKA_3"/>
    <property type="match status" value="1"/>
</dbReference>
<evidence type="ECO:0000256" key="8">
    <source>
        <dbReference type="ARBA" id="ARBA00022989"/>
    </source>
</evidence>
<dbReference type="InterPro" id="IPR013767">
    <property type="entry name" value="PAS_fold"/>
</dbReference>
<dbReference type="PANTHER" id="PTHR24421:SF37">
    <property type="entry name" value="SENSOR HISTIDINE KINASE NARS"/>
    <property type="match status" value="1"/>
</dbReference>
<evidence type="ECO:0000256" key="6">
    <source>
        <dbReference type="ARBA" id="ARBA00022777"/>
    </source>
</evidence>
<dbReference type="Pfam" id="PF02518">
    <property type="entry name" value="HATPase_c"/>
    <property type="match status" value="1"/>
</dbReference>
<dbReference type="NCBIfam" id="TIGR00229">
    <property type="entry name" value="sensory_box"/>
    <property type="match status" value="1"/>
</dbReference>
<evidence type="ECO:0000256" key="4">
    <source>
        <dbReference type="ARBA" id="ARBA00022692"/>
    </source>
</evidence>
<dbReference type="InterPro" id="IPR003594">
    <property type="entry name" value="HATPase_dom"/>
</dbReference>
<evidence type="ECO:0000256" key="3">
    <source>
        <dbReference type="ARBA" id="ARBA00022679"/>
    </source>
</evidence>
<dbReference type="GO" id="GO:0046983">
    <property type="term" value="F:protein dimerization activity"/>
    <property type="evidence" value="ECO:0007669"/>
    <property type="project" value="InterPro"/>
</dbReference>
<evidence type="ECO:0000256" key="5">
    <source>
        <dbReference type="ARBA" id="ARBA00022741"/>
    </source>
</evidence>
<dbReference type="PROSITE" id="PS50109">
    <property type="entry name" value="HIS_KIN"/>
    <property type="match status" value="1"/>
</dbReference>
<organism evidence="17 18">
    <name type="scientific">Humisphaera borealis</name>
    <dbReference type="NCBI Taxonomy" id="2807512"/>
    <lineage>
        <taxon>Bacteria</taxon>
        <taxon>Pseudomonadati</taxon>
        <taxon>Planctomycetota</taxon>
        <taxon>Phycisphaerae</taxon>
        <taxon>Tepidisphaerales</taxon>
        <taxon>Tepidisphaeraceae</taxon>
        <taxon>Humisphaera</taxon>
    </lineage>
</organism>
<evidence type="ECO:0000259" key="14">
    <source>
        <dbReference type="PROSITE" id="PS50109"/>
    </source>
</evidence>
<evidence type="ECO:0000313" key="18">
    <source>
        <dbReference type="Proteomes" id="UP000593765"/>
    </source>
</evidence>
<dbReference type="CDD" id="cd00130">
    <property type="entry name" value="PAS"/>
    <property type="match status" value="1"/>
</dbReference>
<evidence type="ECO:0000256" key="9">
    <source>
        <dbReference type="ARBA" id="ARBA00023012"/>
    </source>
</evidence>
<keyword evidence="2" id="KW-1003">Cell membrane</keyword>
<proteinExistence type="predicted"/>
<dbReference type="GO" id="GO:0005524">
    <property type="term" value="F:ATP binding"/>
    <property type="evidence" value="ECO:0007669"/>
    <property type="project" value="UniProtKB-KW"/>
</dbReference>
<evidence type="ECO:0000256" key="12">
    <source>
        <dbReference type="ARBA" id="ARBA00070616"/>
    </source>
</evidence>
<reference evidence="17 18" key="1">
    <citation type="submission" date="2020-10" db="EMBL/GenBank/DDBJ databases">
        <title>Wide distribution of Phycisphaera-like planctomycetes from WD2101 soil group in peatlands and genome analysis of the first cultivated representative.</title>
        <authorList>
            <person name="Dedysh S.N."/>
            <person name="Beletsky A.V."/>
            <person name="Ivanova A."/>
            <person name="Kulichevskaya I.S."/>
            <person name="Suzina N.E."/>
            <person name="Philippov D.A."/>
            <person name="Rakitin A.L."/>
            <person name="Mardanov A.V."/>
            <person name="Ravin N.V."/>
        </authorList>
    </citation>
    <scope>NUCLEOTIDE SEQUENCE [LARGE SCALE GENOMIC DNA]</scope>
    <source>
        <strain evidence="17 18">M1803</strain>
    </source>
</reference>
<comment type="function">
    <text evidence="11">Putative oxygen sensor; modulates the activity of FixJ, a transcriptional activator of nitrogen fixation fixK gene. FixL probably acts as a kinase that phosphorylates FixJ.</text>
</comment>
<keyword evidence="6" id="KW-0418">Kinase</keyword>
<evidence type="ECO:0000256" key="1">
    <source>
        <dbReference type="ARBA" id="ARBA00004651"/>
    </source>
</evidence>
<evidence type="ECO:0000313" key="17">
    <source>
        <dbReference type="EMBL" id="QOV88960.1"/>
    </source>
</evidence>
<feature type="domain" description="Histidine kinase" evidence="14">
    <location>
        <begin position="294"/>
        <end position="488"/>
    </location>
</feature>
<dbReference type="PROSITE" id="PS50113">
    <property type="entry name" value="PAC"/>
    <property type="match status" value="1"/>
</dbReference>
<evidence type="ECO:0000256" key="7">
    <source>
        <dbReference type="ARBA" id="ARBA00022840"/>
    </source>
</evidence>
<dbReference type="InterPro" id="IPR050482">
    <property type="entry name" value="Sensor_HK_TwoCompSys"/>
</dbReference>
<dbReference type="GO" id="GO:0005886">
    <property type="term" value="C:plasma membrane"/>
    <property type="evidence" value="ECO:0007669"/>
    <property type="project" value="UniProtKB-SubCell"/>
</dbReference>
<keyword evidence="18" id="KW-1185">Reference proteome</keyword>
<keyword evidence="3" id="KW-0808">Transferase</keyword>
<sequence length="491" mass="53543">MSNRRNPTTPSKPKRPRDKGGRSSRTTRAGRKAVPATDTEGHLAGGDPHAIRQRIAAELSGRRLPESTRALLRQLDAWAAMFAGAGASLLLSASSAGQSGATEEAPTDPASPNGDTRSDLETRVAERTAELTDVNRLLSEVIARRERVEQSLRESEALTRAIFDTAVDAIITIDDRGSISNLNHSAERLFGYLSEELVGKNVNVLMPDPYAGEHDSYLNRYLRTGEARVIGIGREVMGKRKDGSVFPLDLAVSEVRFGAKRTFTGVVRDLTERKQLEREIMEATEREQRRIGQDLHDGLGQQLTGIGFMTETLSHQLTQCRHPLAEEAGKITALVGEAIRQSRGLAHGLYPVEPQPGGLAHALRLLSDSVTDAYKVKCTVHDGQVPAFADRTAPSHLYRIAQEAVNNAVRHGRARSIKISLMSERRGVTLRIRDDGKGFQGEMNDSGAIPAGIGLRTMRHRSHLIGGTLTVRQCKPGVEVVCHLPKSPASR</sequence>
<accession>A0A7M2WWS3</accession>
<gene>
    <name evidence="17" type="ORF">IPV69_22465</name>
</gene>
<feature type="compositionally biased region" description="Polar residues" evidence="13">
    <location>
        <begin position="1"/>
        <end position="11"/>
    </location>
</feature>
<evidence type="ECO:0000256" key="13">
    <source>
        <dbReference type="SAM" id="MobiDB-lite"/>
    </source>
</evidence>
<dbReference type="InterPro" id="IPR036890">
    <property type="entry name" value="HATPase_C_sf"/>
</dbReference>
<name>A0A7M2WWS3_9BACT</name>
<dbReference type="InterPro" id="IPR000014">
    <property type="entry name" value="PAS"/>
</dbReference>
<dbReference type="Pfam" id="PF00989">
    <property type="entry name" value="PAS"/>
    <property type="match status" value="1"/>
</dbReference>
<feature type="domain" description="PAC" evidence="16">
    <location>
        <begin position="223"/>
        <end position="282"/>
    </location>
</feature>
<dbReference type="AlphaFoldDB" id="A0A7M2WWS3"/>
<dbReference type="SMART" id="SM00387">
    <property type="entry name" value="HATPase_c"/>
    <property type="match status" value="1"/>
</dbReference>
<dbReference type="FunFam" id="3.30.450.20:FF:000060">
    <property type="entry name" value="Sensor protein FixL"/>
    <property type="match status" value="1"/>
</dbReference>
<dbReference type="CDD" id="cd16917">
    <property type="entry name" value="HATPase_UhpB-NarQ-NarX-like"/>
    <property type="match status" value="1"/>
</dbReference>